<evidence type="ECO:0008006" key="4">
    <source>
        <dbReference type="Google" id="ProtNLM"/>
    </source>
</evidence>
<evidence type="ECO:0000313" key="3">
    <source>
        <dbReference type="Proteomes" id="UP001501612"/>
    </source>
</evidence>
<organism evidence="2 3">
    <name type="scientific">Nocardioides lentus</name>
    <dbReference type="NCBI Taxonomy" id="338077"/>
    <lineage>
        <taxon>Bacteria</taxon>
        <taxon>Bacillati</taxon>
        <taxon>Actinomycetota</taxon>
        <taxon>Actinomycetes</taxon>
        <taxon>Propionibacteriales</taxon>
        <taxon>Nocardioidaceae</taxon>
        <taxon>Nocardioides</taxon>
    </lineage>
</organism>
<accession>A0ABN2NYT6</accession>
<protein>
    <recommendedName>
        <fullName evidence="4">HTH luxR-type domain-containing protein</fullName>
    </recommendedName>
</protein>
<comment type="caution">
    <text evidence="2">The sequence shown here is derived from an EMBL/GenBank/DDBJ whole genome shotgun (WGS) entry which is preliminary data.</text>
</comment>
<dbReference type="InterPro" id="IPR016032">
    <property type="entry name" value="Sig_transdc_resp-reg_C-effctor"/>
</dbReference>
<gene>
    <name evidence="2" type="ORF">GCM10009737_00130</name>
</gene>
<evidence type="ECO:0000313" key="2">
    <source>
        <dbReference type="EMBL" id="GAA1903486.1"/>
    </source>
</evidence>
<dbReference type="Gene3D" id="1.10.10.10">
    <property type="entry name" value="Winged helix-like DNA-binding domain superfamily/Winged helix DNA-binding domain"/>
    <property type="match status" value="1"/>
</dbReference>
<dbReference type="SUPFAM" id="SSF46894">
    <property type="entry name" value="C-terminal effector domain of the bipartite response regulators"/>
    <property type="match status" value="1"/>
</dbReference>
<dbReference type="Proteomes" id="UP001501612">
    <property type="component" value="Unassembled WGS sequence"/>
</dbReference>
<dbReference type="InterPro" id="IPR036388">
    <property type="entry name" value="WH-like_DNA-bd_sf"/>
</dbReference>
<keyword evidence="3" id="KW-1185">Reference proteome</keyword>
<proteinExistence type="predicted"/>
<reference evidence="2 3" key="1">
    <citation type="journal article" date="2019" name="Int. J. Syst. Evol. Microbiol.">
        <title>The Global Catalogue of Microorganisms (GCM) 10K type strain sequencing project: providing services to taxonomists for standard genome sequencing and annotation.</title>
        <authorList>
            <consortium name="The Broad Institute Genomics Platform"/>
            <consortium name="The Broad Institute Genome Sequencing Center for Infectious Disease"/>
            <person name="Wu L."/>
            <person name="Ma J."/>
        </authorList>
    </citation>
    <scope>NUCLEOTIDE SEQUENCE [LARGE SCALE GENOMIC DNA]</scope>
    <source>
        <strain evidence="2 3">JCM 14046</strain>
    </source>
</reference>
<sequence>MTLTVDAPEARDISTAPTVTHSSAGTTTSRAATLGWRFGSDAEFVNSAQLSTVEATVLGMSALGADVSAMQRALLLPEETVGDFLRSAYHAVGASDRTQALAWAVREGLLTPVVDDGSVALPTRPGAPDGQAA</sequence>
<dbReference type="EMBL" id="BAAAMY010000001">
    <property type="protein sequence ID" value="GAA1903486.1"/>
    <property type="molecule type" value="Genomic_DNA"/>
</dbReference>
<dbReference type="RefSeq" id="WP_344001932.1">
    <property type="nucleotide sequence ID" value="NZ_BAAAMY010000001.1"/>
</dbReference>
<evidence type="ECO:0000256" key="1">
    <source>
        <dbReference type="SAM" id="MobiDB-lite"/>
    </source>
</evidence>
<feature type="region of interest" description="Disordered" evidence="1">
    <location>
        <begin position="1"/>
        <end position="26"/>
    </location>
</feature>
<name>A0ABN2NYT6_9ACTN</name>